<keyword evidence="2" id="KW-1185">Reference proteome</keyword>
<proteinExistence type="predicted"/>
<evidence type="ECO:0000313" key="1">
    <source>
        <dbReference type="EMBL" id="EEX69604.1"/>
    </source>
</evidence>
<protein>
    <submittedName>
        <fullName evidence="1">Uncharacterized protein</fullName>
    </submittedName>
</protein>
<dbReference type="Proteomes" id="UP000003671">
    <property type="component" value="Unassembled WGS sequence"/>
</dbReference>
<dbReference type="HOGENOM" id="CLU_082954_0_0_9"/>
<comment type="caution">
    <text evidence="1">The sequence shown here is derived from an EMBL/GenBank/DDBJ whole genome shotgun (WGS) entry which is preliminary data.</text>
</comment>
<sequence>MDDDYVRGSFRAEVQEDITFGQLKLSIDYMLDDPGLQRLLTQGKVSYVTHVECSLVGYRQIFSSKNAHEDVTIDAGNLTNEVEISTYIVATENIQGYHNEQFNVGFGKDASFDIWKGGILAIGPEYTIDINRDGKNYDKMADILAIAVDEGNPGDVWVDSEGDCLRLFVSRDLFNVYHRHKASDRYMMIQTFFVPAIMEVLMDMKEVDKDSDEGMDSYRWYGVFKKLLEQNGIDIEDIQLGTGSSKKNVGRLAQQIFKYPLLHAMDELERAERDGGDDE</sequence>
<dbReference type="EMBL" id="ABWK02000009">
    <property type="protein sequence ID" value="EEX69604.1"/>
    <property type="molecule type" value="Genomic_DNA"/>
</dbReference>
<dbReference type="GeneID" id="93480808"/>
<dbReference type="AlphaFoldDB" id="C9KKF4"/>
<dbReference type="eggNOG" id="ENOG502ZB95">
    <property type="taxonomic scope" value="Bacteria"/>
</dbReference>
<accession>C9KKF4</accession>
<dbReference type="RefSeq" id="WP_005839839.1">
    <property type="nucleotide sequence ID" value="NZ_GG697141.2"/>
</dbReference>
<name>C9KKF4_9FIRM</name>
<evidence type="ECO:0000313" key="2">
    <source>
        <dbReference type="Proteomes" id="UP000003671"/>
    </source>
</evidence>
<gene>
    <name evidence="1" type="ORF">MITSMUL_03653</name>
</gene>
<reference evidence="1" key="1">
    <citation type="submission" date="2009-09" db="EMBL/GenBank/DDBJ databases">
        <authorList>
            <person name="Weinstock G."/>
            <person name="Sodergren E."/>
            <person name="Clifton S."/>
            <person name="Fulton L."/>
            <person name="Fulton B."/>
            <person name="Courtney L."/>
            <person name="Fronick C."/>
            <person name="Harrison M."/>
            <person name="Strong C."/>
            <person name="Farmer C."/>
            <person name="Delahaunty K."/>
            <person name="Markovic C."/>
            <person name="Hall O."/>
            <person name="Minx P."/>
            <person name="Tomlinson C."/>
            <person name="Mitreva M."/>
            <person name="Nelson J."/>
            <person name="Hou S."/>
            <person name="Wollam A."/>
            <person name="Pepin K.H."/>
            <person name="Johnson M."/>
            <person name="Bhonagiri V."/>
            <person name="Nash W.E."/>
            <person name="Warren W."/>
            <person name="Chinwalla A."/>
            <person name="Mardis E.R."/>
            <person name="Wilson R.K."/>
        </authorList>
    </citation>
    <scope>NUCLEOTIDE SEQUENCE [LARGE SCALE GENOMIC DNA]</scope>
    <source>
        <strain evidence="1">DSM 20544</strain>
    </source>
</reference>
<dbReference type="STRING" id="500635.MITSMUL_03653"/>
<dbReference type="PATRIC" id="fig|500635.8.peg.1041"/>
<organism evidence="1 2">
    <name type="scientific">Mitsuokella multacida DSM 20544</name>
    <dbReference type="NCBI Taxonomy" id="500635"/>
    <lineage>
        <taxon>Bacteria</taxon>
        <taxon>Bacillati</taxon>
        <taxon>Bacillota</taxon>
        <taxon>Negativicutes</taxon>
        <taxon>Selenomonadales</taxon>
        <taxon>Selenomonadaceae</taxon>
        <taxon>Mitsuokella</taxon>
    </lineage>
</organism>